<protein>
    <recommendedName>
        <fullName evidence="8 9">Glutamyl-tRNA reductase</fullName>
        <shortName evidence="9">GluTR</shortName>
        <ecNumber evidence="3 9">1.2.1.70</ecNumber>
    </recommendedName>
</protein>
<reference evidence="18 19" key="1">
    <citation type="submission" date="2018-03" db="EMBL/GenBank/DDBJ databases">
        <title>Arenimonas caeni sp. nov., isolated from activated sludge.</title>
        <authorList>
            <person name="Liu H."/>
        </authorList>
    </citation>
    <scope>NUCLEOTIDE SEQUENCE [LARGE SCALE GENOMIC DNA]</scope>
    <source>
        <strain evidence="19">z29</strain>
    </source>
</reference>
<evidence type="ECO:0000313" key="18">
    <source>
        <dbReference type="EMBL" id="PRH81569.1"/>
    </source>
</evidence>
<dbReference type="InterPro" id="IPR015896">
    <property type="entry name" value="4pyrrol_synth_GluRdtase_dimer"/>
</dbReference>
<dbReference type="GO" id="GO:0050661">
    <property type="term" value="F:NADP binding"/>
    <property type="evidence" value="ECO:0007669"/>
    <property type="project" value="InterPro"/>
</dbReference>
<evidence type="ECO:0000256" key="7">
    <source>
        <dbReference type="ARBA" id="ARBA00047464"/>
    </source>
</evidence>
<evidence type="ECO:0000256" key="12">
    <source>
        <dbReference type="PIRSR" id="PIRSR000445-3"/>
    </source>
</evidence>
<keyword evidence="6 9" id="KW-0627">Porphyrin biosynthesis</keyword>
<evidence type="ECO:0000313" key="19">
    <source>
        <dbReference type="Proteomes" id="UP000241736"/>
    </source>
</evidence>
<evidence type="ECO:0000256" key="10">
    <source>
        <dbReference type="PIRSR" id="PIRSR000445-1"/>
    </source>
</evidence>
<dbReference type="InterPro" id="IPR018214">
    <property type="entry name" value="GluRdtase_CS"/>
</dbReference>
<keyword evidence="19" id="KW-1185">Reference proteome</keyword>
<dbReference type="Pfam" id="PF01488">
    <property type="entry name" value="Shikimate_DH"/>
    <property type="match status" value="1"/>
</dbReference>
<dbReference type="Pfam" id="PF00745">
    <property type="entry name" value="GlutR_dimer"/>
    <property type="match status" value="1"/>
</dbReference>
<dbReference type="RefSeq" id="WP_106991310.1">
    <property type="nucleotide sequence ID" value="NZ_JAVEVW010000194.1"/>
</dbReference>
<dbReference type="FunFam" id="3.30.460.30:FF:000001">
    <property type="entry name" value="Glutamyl-tRNA reductase"/>
    <property type="match status" value="1"/>
</dbReference>
<dbReference type="HAMAP" id="MF_00087">
    <property type="entry name" value="Glu_tRNA_reductase"/>
    <property type="match status" value="1"/>
</dbReference>
<comment type="pathway">
    <text evidence="1 9 14">Porphyrin-containing compound metabolism; protoporphyrin-IX biosynthesis; 5-aminolevulinate from L-glutamyl-tRNA(Glu): step 1/2.</text>
</comment>
<evidence type="ECO:0000256" key="2">
    <source>
        <dbReference type="ARBA" id="ARBA00005916"/>
    </source>
</evidence>
<dbReference type="GO" id="GO:0008883">
    <property type="term" value="F:glutamyl-tRNA reductase activity"/>
    <property type="evidence" value="ECO:0007669"/>
    <property type="project" value="UniProtKB-UniRule"/>
</dbReference>
<dbReference type="InterPro" id="IPR036291">
    <property type="entry name" value="NAD(P)-bd_dom_sf"/>
</dbReference>
<dbReference type="AlphaFoldDB" id="A0A2P6M6I8"/>
<comment type="caution">
    <text evidence="18">The sequence shown here is derived from an EMBL/GenBank/DDBJ whole genome shotgun (WGS) entry which is preliminary data.</text>
</comment>
<evidence type="ECO:0000256" key="13">
    <source>
        <dbReference type="PIRSR" id="PIRSR000445-4"/>
    </source>
</evidence>
<evidence type="ECO:0000256" key="5">
    <source>
        <dbReference type="ARBA" id="ARBA00023002"/>
    </source>
</evidence>
<name>A0A2P6M6I8_9GAMM</name>
<feature type="binding site" evidence="9 12">
    <location>
        <begin position="187"/>
        <end position="192"/>
    </location>
    <ligand>
        <name>NADP(+)</name>
        <dbReference type="ChEBI" id="CHEBI:58349"/>
    </ligand>
</feature>
<dbReference type="Gene3D" id="3.40.50.720">
    <property type="entry name" value="NAD(P)-binding Rossmann-like Domain"/>
    <property type="match status" value="1"/>
</dbReference>
<organism evidence="18 19">
    <name type="scientific">Arenimonas caeni</name>
    <dbReference type="NCBI Taxonomy" id="2058085"/>
    <lineage>
        <taxon>Bacteria</taxon>
        <taxon>Pseudomonadati</taxon>
        <taxon>Pseudomonadota</taxon>
        <taxon>Gammaproteobacteria</taxon>
        <taxon>Lysobacterales</taxon>
        <taxon>Lysobacteraceae</taxon>
        <taxon>Arenimonas</taxon>
    </lineage>
</organism>
<dbReference type="InterPro" id="IPR000343">
    <property type="entry name" value="4pyrrol_synth_GluRdtase"/>
</dbReference>
<comment type="catalytic activity">
    <reaction evidence="7 9 14">
        <text>(S)-4-amino-5-oxopentanoate + tRNA(Glu) + NADP(+) = L-glutamyl-tRNA(Glu) + NADPH + H(+)</text>
        <dbReference type="Rhea" id="RHEA:12344"/>
        <dbReference type="Rhea" id="RHEA-COMP:9663"/>
        <dbReference type="Rhea" id="RHEA-COMP:9680"/>
        <dbReference type="ChEBI" id="CHEBI:15378"/>
        <dbReference type="ChEBI" id="CHEBI:57501"/>
        <dbReference type="ChEBI" id="CHEBI:57783"/>
        <dbReference type="ChEBI" id="CHEBI:58349"/>
        <dbReference type="ChEBI" id="CHEBI:78442"/>
        <dbReference type="ChEBI" id="CHEBI:78520"/>
        <dbReference type="EC" id="1.2.1.70"/>
    </reaction>
</comment>
<dbReference type="InterPro" id="IPR006151">
    <property type="entry name" value="Shikm_DH/Glu-tRNA_Rdtase"/>
</dbReference>
<dbReference type="Pfam" id="PF05201">
    <property type="entry name" value="GlutR_N"/>
    <property type="match status" value="1"/>
</dbReference>
<dbReference type="PANTHER" id="PTHR43013">
    <property type="entry name" value="GLUTAMYL-TRNA REDUCTASE"/>
    <property type="match status" value="1"/>
</dbReference>
<dbReference type="InterPro" id="IPR015895">
    <property type="entry name" value="4pyrrol_synth_GluRdtase_N"/>
</dbReference>
<evidence type="ECO:0000256" key="3">
    <source>
        <dbReference type="ARBA" id="ARBA00012970"/>
    </source>
</evidence>
<dbReference type="Proteomes" id="UP000241736">
    <property type="component" value="Unassembled WGS sequence"/>
</dbReference>
<feature type="binding site" evidence="9 11">
    <location>
        <begin position="112"/>
        <end position="114"/>
    </location>
    <ligand>
        <name>substrate</name>
    </ligand>
</feature>
<comment type="miscellaneous">
    <text evidence="9">During catalysis, the active site Cys acts as a nucleophile attacking the alpha-carbonyl group of tRNA-bound glutamate with the formation of a thioester intermediate between enzyme and glutamate, and the concomitant release of tRNA(Glu). The thioester intermediate is finally reduced by direct hydride transfer from NADPH, to form the product GSA.</text>
</comment>
<evidence type="ECO:0000259" key="16">
    <source>
        <dbReference type="Pfam" id="PF01488"/>
    </source>
</evidence>
<dbReference type="Gene3D" id="3.30.460.30">
    <property type="entry name" value="Glutamyl-tRNA reductase, N-terminal domain"/>
    <property type="match status" value="1"/>
</dbReference>
<comment type="function">
    <text evidence="9">Catalyzes the NADPH-dependent reduction of glutamyl-tRNA(Glu) to glutamate 1-semialdehyde (GSA).</text>
</comment>
<dbReference type="InterPro" id="IPR036343">
    <property type="entry name" value="GluRdtase_N_sf"/>
</dbReference>
<dbReference type="GO" id="GO:0019353">
    <property type="term" value="P:protoporphyrinogen IX biosynthetic process from glutamate"/>
    <property type="evidence" value="ECO:0007669"/>
    <property type="project" value="TreeGrafter"/>
</dbReference>
<feature type="domain" description="Quinate/shikimate 5-dehydrogenase/glutamyl-tRNA reductase" evidence="16">
    <location>
        <begin position="170"/>
        <end position="304"/>
    </location>
</feature>
<proteinExistence type="inferred from homology"/>
<comment type="domain">
    <text evidence="9">Possesses an unusual extended V-shaped dimeric structure with each monomer consisting of three distinct domains arranged along a curved 'spinal' alpha-helix. The N-terminal catalytic domain specifically recognizes the glutamate moiety of the substrate. The second domain is the NADPH-binding domain, and the third C-terminal domain is responsible for dimerization.</text>
</comment>
<dbReference type="CDD" id="cd05213">
    <property type="entry name" value="NAD_bind_Glutamyl_tRNA_reduct"/>
    <property type="match status" value="1"/>
</dbReference>
<evidence type="ECO:0000256" key="4">
    <source>
        <dbReference type="ARBA" id="ARBA00022857"/>
    </source>
</evidence>
<feature type="domain" description="Glutamyl-tRNA reductase N-terminal" evidence="17">
    <location>
        <begin position="6"/>
        <end position="154"/>
    </location>
</feature>
<feature type="binding site" evidence="9 11">
    <location>
        <position position="107"/>
    </location>
    <ligand>
        <name>substrate</name>
    </ligand>
</feature>
<feature type="binding site" evidence="9 11">
    <location>
        <position position="118"/>
    </location>
    <ligand>
        <name>substrate</name>
    </ligand>
</feature>
<dbReference type="EMBL" id="PVLF01000022">
    <property type="protein sequence ID" value="PRH81569.1"/>
    <property type="molecule type" value="Genomic_DNA"/>
</dbReference>
<keyword evidence="5 9" id="KW-0560">Oxidoreductase</keyword>
<dbReference type="FunFam" id="3.40.50.720:FF:000031">
    <property type="entry name" value="Glutamyl-tRNA reductase"/>
    <property type="match status" value="1"/>
</dbReference>
<evidence type="ECO:0000259" key="17">
    <source>
        <dbReference type="Pfam" id="PF05201"/>
    </source>
</evidence>
<evidence type="ECO:0000256" key="8">
    <source>
        <dbReference type="ARBA" id="ARBA00068659"/>
    </source>
</evidence>
<dbReference type="UniPathway" id="UPA00251">
    <property type="reaction ID" value="UER00316"/>
</dbReference>
<feature type="domain" description="Tetrapyrrole biosynthesis glutamyl-tRNA reductase dimerisation" evidence="15">
    <location>
        <begin position="318"/>
        <end position="414"/>
    </location>
</feature>
<comment type="similarity">
    <text evidence="2 9 14">Belongs to the glutamyl-tRNA reductase family.</text>
</comment>
<feature type="active site" description="Nucleophile" evidence="9 10">
    <location>
        <position position="50"/>
    </location>
</feature>
<evidence type="ECO:0000256" key="14">
    <source>
        <dbReference type="RuleBase" id="RU000584"/>
    </source>
</evidence>
<accession>A0A2P6M6I8</accession>
<dbReference type="NCBIfam" id="TIGR01035">
    <property type="entry name" value="hemA"/>
    <property type="match status" value="1"/>
</dbReference>
<evidence type="ECO:0000259" key="15">
    <source>
        <dbReference type="Pfam" id="PF00745"/>
    </source>
</evidence>
<feature type="site" description="Important for activity" evidence="9 13">
    <location>
        <position position="97"/>
    </location>
</feature>
<evidence type="ECO:0000256" key="6">
    <source>
        <dbReference type="ARBA" id="ARBA00023244"/>
    </source>
</evidence>
<dbReference type="SUPFAM" id="SSF69075">
    <property type="entry name" value="Glutamyl tRNA-reductase dimerization domain"/>
    <property type="match status" value="1"/>
</dbReference>
<dbReference type="InterPro" id="IPR036453">
    <property type="entry name" value="GluRdtase_dimer_dom_sf"/>
</dbReference>
<evidence type="ECO:0000256" key="9">
    <source>
        <dbReference type="HAMAP-Rule" id="MF_00087"/>
    </source>
</evidence>
<feature type="binding site" evidence="9 11">
    <location>
        <begin position="49"/>
        <end position="52"/>
    </location>
    <ligand>
        <name>substrate</name>
    </ligand>
</feature>
<evidence type="ECO:0000256" key="11">
    <source>
        <dbReference type="PIRSR" id="PIRSR000445-2"/>
    </source>
</evidence>
<dbReference type="SUPFAM" id="SSF69742">
    <property type="entry name" value="Glutamyl tRNA-reductase catalytic, N-terminal domain"/>
    <property type="match status" value="1"/>
</dbReference>
<dbReference type="EC" id="1.2.1.70" evidence="3 9"/>
<dbReference type="PANTHER" id="PTHR43013:SF1">
    <property type="entry name" value="GLUTAMYL-TRNA REDUCTASE"/>
    <property type="match status" value="1"/>
</dbReference>
<dbReference type="PIRSF" id="PIRSF000445">
    <property type="entry name" value="4pyrrol_synth_GluRdtase"/>
    <property type="match status" value="1"/>
</dbReference>
<dbReference type="PROSITE" id="PS00747">
    <property type="entry name" value="GLUTR"/>
    <property type="match status" value="1"/>
</dbReference>
<sequence>MPLLALGLNHQTAPLALRERVALDSGQLPAALDALGQVPGVAEAALLSTCNRTEVYAQVEEGREAAVAEWLAVHHGLAPDALSDYLYLHRDDEAVRHLFRVATGLDSLVLGEPQILGQVKDAWQAARGRQRLRSSLDRLFQQSFQVAKRVRTDTRIGAHPVSVAYASVRLARQVFSELDRATVLLVGAGDTIELAARHLVDAKARRLLVANRTLEHAQALASRHGGYALPLSELPRHLPEADIVITATASREPVLKLDAVQAALKARRHRPMFMLDLAVPRDIDPAVATLGDVYLYTVDDLEQVIEENRASRREAAEQAQAIIDLQVGHYMAWWRAQGRQDALKAMRRSADAAREQMLARAHEQLAAGKPATEVVELLAAQLTNKLLHGPSAALRQAALDGDLDLLRAAERLYQDDDDARPAP</sequence>
<keyword evidence="4 9" id="KW-0521">NADP</keyword>
<comment type="subunit">
    <text evidence="9">Homodimer.</text>
</comment>
<dbReference type="SUPFAM" id="SSF51735">
    <property type="entry name" value="NAD(P)-binding Rossmann-fold domains"/>
    <property type="match status" value="1"/>
</dbReference>
<dbReference type="OrthoDB" id="110209at2"/>
<evidence type="ECO:0000256" key="1">
    <source>
        <dbReference type="ARBA" id="ARBA00005059"/>
    </source>
</evidence>
<gene>
    <name evidence="9" type="primary">hemA</name>
    <name evidence="18" type="ORF">C6N40_12195</name>
</gene>